<dbReference type="RefSeq" id="WP_016147585.1">
    <property type="nucleotide sequence ID" value="NZ_KB976103.1"/>
</dbReference>
<dbReference type="SUPFAM" id="SSF161098">
    <property type="entry name" value="MetI-like"/>
    <property type="match status" value="1"/>
</dbReference>
<gene>
    <name evidence="11" type="ORF">HMPREF1526_01417</name>
</gene>
<comment type="caution">
    <text evidence="11">The sequence shown here is derived from an EMBL/GenBank/DDBJ whole genome shotgun (WGS) entry which is preliminary data.</text>
</comment>
<evidence type="ECO:0000256" key="8">
    <source>
        <dbReference type="ARBA" id="ARBA00023136"/>
    </source>
</evidence>
<evidence type="ECO:0000256" key="1">
    <source>
        <dbReference type="ARBA" id="ARBA00004651"/>
    </source>
</evidence>
<protein>
    <submittedName>
        <fullName evidence="11">His/Glu/Gln/Arg/opine family amino ABC transporter, permease, 3-TM region</fullName>
    </submittedName>
</protein>
<keyword evidence="6" id="KW-0029">Amino-acid transport</keyword>
<feature type="transmembrane region" description="Helical" evidence="9">
    <location>
        <begin position="97"/>
        <end position="120"/>
    </location>
</feature>
<evidence type="ECO:0000256" key="4">
    <source>
        <dbReference type="ARBA" id="ARBA00022475"/>
    </source>
</evidence>
<evidence type="ECO:0000256" key="5">
    <source>
        <dbReference type="ARBA" id="ARBA00022692"/>
    </source>
</evidence>
<evidence type="ECO:0000256" key="2">
    <source>
        <dbReference type="ARBA" id="ARBA00010072"/>
    </source>
</evidence>
<organism evidence="11 12">
    <name type="scientific">Butyricicoccus pullicaecorum 1.2</name>
    <dbReference type="NCBI Taxonomy" id="1203606"/>
    <lineage>
        <taxon>Bacteria</taxon>
        <taxon>Bacillati</taxon>
        <taxon>Bacillota</taxon>
        <taxon>Clostridia</taxon>
        <taxon>Eubacteriales</taxon>
        <taxon>Butyricicoccaceae</taxon>
        <taxon>Butyricicoccus</taxon>
    </lineage>
</organism>
<evidence type="ECO:0000256" key="3">
    <source>
        <dbReference type="ARBA" id="ARBA00022448"/>
    </source>
</evidence>
<dbReference type="InterPro" id="IPR035906">
    <property type="entry name" value="MetI-like_sf"/>
</dbReference>
<evidence type="ECO:0000313" key="11">
    <source>
        <dbReference type="EMBL" id="EOQ38386.1"/>
    </source>
</evidence>
<evidence type="ECO:0000256" key="6">
    <source>
        <dbReference type="ARBA" id="ARBA00022970"/>
    </source>
</evidence>
<dbReference type="PROSITE" id="PS50928">
    <property type="entry name" value="ABC_TM1"/>
    <property type="match status" value="1"/>
</dbReference>
<dbReference type="FunFam" id="1.10.3720.10:FF:000033">
    <property type="entry name" value="Polar amino acid ABC transporter permease"/>
    <property type="match status" value="1"/>
</dbReference>
<keyword evidence="4" id="KW-1003">Cell membrane</keyword>
<dbReference type="InterPro" id="IPR043429">
    <property type="entry name" value="ArtM/GltK/GlnP/TcyL/YhdX-like"/>
</dbReference>
<dbReference type="AlphaFoldDB" id="R8W1H9"/>
<dbReference type="EMBL" id="AQOB01000004">
    <property type="protein sequence ID" value="EOQ38386.1"/>
    <property type="molecule type" value="Genomic_DNA"/>
</dbReference>
<feature type="transmembrane region" description="Helical" evidence="9">
    <location>
        <begin position="53"/>
        <end position="76"/>
    </location>
</feature>
<feature type="transmembrane region" description="Helical" evidence="9">
    <location>
        <begin position="230"/>
        <end position="251"/>
    </location>
</feature>
<dbReference type="Gene3D" id="1.10.3720.10">
    <property type="entry name" value="MetI-like"/>
    <property type="match status" value="1"/>
</dbReference>
<dbReference type="HOGENOM" id="CLU_019602_1_1_9"/>
<dbReference type="eggNOG" id="COG0765">
    <property type="taxonomic scope" value="Bacteria"/>
</dbReference>
<evidence type="ECO:0000313" key="12">
    <source>
        <dbReference type="Proteomes" id="UP000013981"/>
    </source>
</evidence>
<dbReference type="InterPro" id="IPR000515">
    <property type="entry name" value="MetI-like"/>
</dbReference>
<dbReference type="Pfam" id="PF00528">
    <property type="entry name" value="BPD_transp_1"/>
    <property type="match status" value="1"/>
</dbReference>
<evidence type="ECO:0000259" key="10">
    <source>
        <dbReference type="PROSITE" id="PS50928"/>
    </source>
</evidence>
<evidence type="ECO:0000256" key="9">
    <source>
        <dbReference type="RuleBase" id="RU363032"/>
    </source>
</evidence>
<dbReference type="PATRIC" id="fig|1203606.4.peg.1379"/>
<keyword evidence="7 9" id="KW-1133">Transmembrane helix</keyword>
<comment type="similarity">
    <text evidence="2">Belongs to the binding-protein-dependent transport system permease family. HisMQ subfamily.</text>
</comment>
<proteinExistence type="inferred from homology"/>
<dbReference type="GO" id="GO:0006865">
    <property type="term" value="P:amino acid transport"/>
    <property type="evidence" value="ECO:0007669"/>
    <property type="project" value="UniProtKB-KW"/>
</dbReference>
<dbReference type="PANTHER" id="PTHR30614:SF20">
    <property type="entry name" value="GLUTAMINE TRANSPORT SYSTEM PERMEASE PROTEIN GLNP"/>
    <property type="match status" value="1"/>
</dbReference>
<dbReference type="CDD" id="cd06261">
    <property type="entry name" value="TM_PBP2"/>
    <property type="match status" value="1"/>
</dbReference>
<keyword evidence="5 9" id="KW-0812">Transmembrane</keyword>
<keyword evidence="12" id="KW-1185">Reference proteome</keyword>
<reference evidence="11 12" key="1">
    <citation type="submission" date="2013-01" db="EMBL/GenBank/DDBJ databases">
        <title>The Genome Sequence of Butyricicoccus pullicaecorum 1.2.</title>
        <authorList>
            <consortium name="The Broad Institute Genome Sequencing Platform"/>
            <person name="Earl A."/>
            <person name="Ward D."/>
            <person name="Feldgarden M."/>
            <person name="Gevers D."/>
            <person name="Van Immerseel F."/>
            <person name="Eeckhaut V."/>
            <person name="Walker B."/>
            <person name="Young S.K."/>
            <person name="Zeng Q."/>
            <person name="Gargeya S."/>
            <person name="Fitzgerald M."/>
            <person name="Haas B."/>
            <person name="Abouelleil A."/>
            <person name="Alvarado L."/>
            <person name="Arachchi H.M."/>
            <person name="Berlin A.M."/>
            <person name="Chapman S.B."/>
            <person name="Dewar J."/>
            <person name="Goldberg J."/>
            <person name="Griggs A."/>
            <person name="Gujja S."/>
            <person name="Hansen M."/>
            <person name="Howarth C."/>
            <person name="Imamovic A."/>
            <person name="Larimer J."/>
            <person name="McCowan C."/>
            <person name="Murphy C."/>
            <person name="Neiman D."/>
            <person name="Pearson M."/>
            <person name="Priest M."/>
            <person name="Roberts A."/>
            <person name="Saif S."/>
            <person name="Shea T."/>
            <person name="Sisk P."/>
            <person name="Sykes S."/>
            <person name="Wortman J."/>
            <person name="Nusbaum C."/>
            <person name="Birren B."/>
        </authorList>
    </citation>
    <scope>NUCLEOTIDE SEQUENCE [LARGE SCALE GENOMIC DNA]</scope>
    <source>
        <strain evidence="11 12">1.2</strain>
    </source>
</reference>
<dbReference type="NCBIfam" id="TIGR01726">
    <property type="entry name" value="HEQRo_perm_3TM"/>
    <property type="match status" value="1"/>
</dbReference>
<evidence type="ECO:0000256" key="7">
    <source>
        <dbReference type="ARBA" id="ARBA00022989"/>
    </source>
</evidence>
<dbReference type="Proteomes" id="UP000013981">
    <property type="component" value="Unassembled WGS sequence"/>
</dbReference>
<keyword evidence="3 9" id="KW-0813">Transport</keyword>
<accession>R8W1H9</accession>
<comment type="subcellular location">
    <subcellularLocation>
        <location evidence="1 9">Cell membrane</location>
        <topology evidence="1 9">Multi-pass membrane protein</topology>
    </subcellularLocation>
</comment>
<dbReference type="GO" id="GO:0022857">
    <property type="term" value="F:transmembrane transporter activity"/>
    <property type="evidence" value="ECO:0007669"/>
    <property type="project" value="InterPro"/>
</dbReference>
<dbReference type="PANTHER" id="PTHR30614">
    <property type="entry name" value="MEMBRANE COMPONENT OF AMINO ACID ABC TRANSPORTER"/>
    <property type="match status" value="1"/>
</dbReference>
<keyword evidence="8 9" id="KW-0472">Membrane</keyword>
<feature type="domain" description="ABC transmembrane type-1" evidence="10">
    <location>
        <begin position="49"/>
        <end position="248"/>
    </location>
</feature>
<sequence>MGFVTFADWVTTMPAWVQGLPEGLQNIIYQIFQTFVFEDRWRVFWLNGLKTTFIIALGALILGIVVGILIAVVRSAHDSKRTRPGVVLRVLNAVCKLYLTVIRGTPVMVQLLLMGFVIMVPKLGSAEATVCAVITFGINSGAYVAEIVRSGIMSVDQGQMEAGRSLGLNYVQTMRYIIVPQAIKNILPALGNEMITLVKETSVVMVISVQDLTQAAKVIASKTYLPLVPYISLALIYLVIVLIMTKLLAIFERRLRESDRR</sequence>
<dbReference type="GO" id="GO:0043190">
    <property type="term" value="C:ATP-binding cassette (ABC) transporter complex"/>
    <property type="evidence" value="ECO:0007669"/>
    <property type="project" value="InterPro"/>
</dbReference>
<dbReference type="InterPro" id="IPR010065">
    <property type="entry name" value="AA_ABC_transptr_permease_3TM"/>
</dbReference>
<name>R8W1H9_9FIRM</name>